<dbReference type="EMBL" id="AQHR01000085">
    <property type="protein sequence ID" value="EON76676.1"/>
    <property type="molecule type" value="Genomic_DNA"/>
</dbReference>
<gene>
    <name evidence="2" type="ORF">ADIS_3126</name>
</gene>
<dbReference type="SUPFAM" id="SSF49785">
    <property type="entry name" value="Galactose-binding domain-like"/>
    <property type="match status" value="1"/>
</dbReference>
<dbReference type="PANTHER" id="PTHR12631">
    <property type="entry name" value="ALPHA-L-IDURONIDASE"/>
    <property type="match status" value="1"/>
</dbReference>
<dbReference type="InterPro" id="IPR026444">
    <property type="entry name" value="Secre_tail"/>
</dbReference>
<dbReference type="Proteomes" id="UP000013909">
    <property type="component" value="Unassembled WGS sequence"/>
</dbReference>
<dbReference type="InterPro" id="IPR008979">
    <property type="entry name" value="Galactose-bd-like_sf"/>
</dbReference>
<protein>
    <recommendedName>
        <fullName evidence="1">Secretion system C-terminal sorting domain-containing protein</fullName>
    </recommendedName>
</protein>
<dbReference type="PANTHER" id="PTHR12631:SF10">
    <property type="entry name" value="BETA-XYLOSIDASE-LIKE PROTEIN-RELATED"/>
    <property type="match status" value="1"/>
</dbReference>
<dbReference type="STRING" id="1232681.ADIS_3126"/>
<reference evidence="2 3" key="1">
    <citation type="submission" date="2013-02" db="EMBL/GenBank/DDBJ databases">
        <title>A novel strain isolated from Lonar lake, Maharashtra, India.</title>
        <authorList>
            <person name="Singh A."/>
        </authorList>
    </citation>
    <scope>NUCLEOTIDE SEQUENCE [LARGE SCALE GENOMIC DNA]</scope>
    <source>
        <strain evidence="2 3">AK24</strain>
    </source>
</reference>
<dbReference type="InterPro" id="IPR051923">
    <property type="entry name" value="Glycosyl_Hydrolase_39"/>
</dbReference>
<feature type="domain" description="Secretion system C-terminal sorting" evidence="1">
    <location>
        <begin position="1118"/>
        <end position="1192"/>
    </location>
</feature>
<dbReference type="GO" id="GO:0004553">
    <property type="term" value="F:hydrolase activity, hydrolyzing O-glycosyl compounds"/>
    <property type="evidence" value="ECO:0007669"/>
    <property type="project" value="TreeGrafter"/>
</dbReference>
<evidence type="ECO:0000313" key="3">
    <source>
        <dbReference type="Proteomes" id="UP000013909"/>
    </source>
</evidence>
<dbReference type="RefSeq" id="WP_010855260.1">
    <property type="nucleotide sequence ID" value="NZ_AQHR01000085.1"/>
</dbReference>
<organism evidence="2 3">
    <name type="scientific">Lunatimonas lonarensis</name>
    <dbReference type="NCBI Taxonomy" id="1232681"/>
    <lineage>
        <taxon>Bacteria</taxon>
        <taxon>Pseudomonadati</taxon>
        <taxon>Bacteroidota</taxon>
        <taxon>Cytophagia</taxon>
        <taxon>Cytophagales</taxon>
        <taxon>Cyclobacteriaceae</taxon>
    </lineage>
</organism>
<keyword evidence="3" id="KW-1185">Reference proteome</keyword>
<dbReference type="SUPFAM" id="SSF51445">
    <property type="entry name" value="(Trans)glycosidases"/>
    <property type="match status" value="1"/>
</dbReference>
<dbReference type="Gene3D" id="3.20.20.80">
    <property type="entry name" value="Glycosidases"/>
    <property type="match status" value="1"/>
</dbReference>
<evidence type="ECO:0000313" key="2">
    <source>
        <dbReference type="EMBL" id="EON76676.1"/>
    </source>
</evidence>
<comment type="caution">
    <text evidence="2">The sequence shown here is derived from an EMBL/GenBank/DDBJ whole genome shotgun (WGS) entry which is preliminary data.</text>
</comment>
<dbReference type="OrthoDB" id="177731at2"/>
<name>R7ZRA4_9BACT</name>
<dbReference type="AlphaFoldDB" id="R7ZRA4"/>
<sequence length="1194" mass="131782">MGFSRQVSLTFVGFCVFFQVFSFQEQELFPLHGTVTASSVHQSALPDRAIDGNLNTNWTSDNPLPDRYLSQTHHNVLLGIPLFSASGIPLAAATDGSLQTATPSIPVRDGVASVSHWFPEAVPVEILGLRLGGLQQAVTVRLFQADGDIHELHYPLAANFQHLRFSPDIPPITGFELSSPAGFYIFELGMTRQPFVEFLTLKLDSANWVKEIHTKHWAGAGNAEKTSLYVGLHPDSLDWVADLNPESLELTRTVLMDSYRAKYIRIAHTVRAQNFRKVSVFEVAAFGELRADPVPGPQVVWDPDAGIYAPLSEGSQVTASSSVSNPVHQPQAALDNNFATSWISDNPLPDRYLSNPDQNILLGRQGEASGGVQVVNATDGVLGNFTPLIQVGTDGTATYRLVLEPAFVRRLNLRVGSGLTVPVTIRLSNAAGNVTELIHPAGTNANLRHVVDMDAVTEIFLSAEAPFSIQEIGAYSKPLSEHITLDLGEIKSVSWIRTRHWNGSNNSLGARLFAGKTLEDLQLIEVLDPSRLDPQLISMGEPFEARYVRLVHDLVDENFKKATVQEITVYDQHGTYGPAPSPKPQQRSFSELFGLNTVWAWGTNKIPSLQGPNEGAQKFSRVASQARNYHNIHWDTTDPDFTPTYDPDNLNVHMQWTQWHREYQDWKNKGFTVDATFTFDRFPETAWGNPFESAYALGQAFGSVYGPAKLNLVRTVEVGNEPWDYSDSTYVKILEGMAKGLKEADPDLIVLPAALQASGTESGNSGVGKNYMGLKLSETAAQYLDGVNVHLYSYTRNASGTRIAVHPEHPESTMQALFAAMRFRDKNMPDKEVHVTEWGWDASSANETAVNSEAVSAMDQAVYALRGLFWLSRMGVDRAHWYFYANVDIPAGGTPLNYDRSGLTESKLSQFREKRSFVAVAAMQERMGDLYFDEVLREDEQGYVYALRNDMGEQTHLLAWRPVTGSDSSAVFLTLPMDRPVREAWYLSGLSYDGEEVSIQNGEGGLQLPLSSKPLLVRLGSPNEFSNPQGVNLRVESQVNVKQLVVETSDVLGLDVYPSLIQANGEQVISVNWVRTGPRSWSTQVSDLPPGRHRFRATFDVEAASNEVELAVYPSLQLFPNPASDRLKITFSHALETGGQVEIYGYEGRIRRSIPVLPGSLGVELDLTGLTPGLYVVKCAMVAGFPAQQKLVIR</sequence>
<dbReference type="InterPro" id="IPR017853">
    <property type="entry name" value="GH"/>
</dbReference>
<proteinExistence type="predicted"/>
<dbReference type="Pfam" id="PF18962">
    <property type="entry name" value="Por_Secre_tail"/>
    <property type="match status" value="1"/>
</dbReference>
<evidence type="ECO:0000259" key="1">
    <source>
        <dbReference type="Pfam" id="PF18962"/>
    </source>
</evidence>
<accession>R7ZRA4</accession>